<dbReference type="PANTHER" id="PTHR19446">
    <property type="entry name" value="REVERSE TRANSCRIPTASES"/>
    <property type="match status" value="1"/>
</dbReference>
<dbReference type="Pfam" id="PF00078">
    <property type="entry name" value="RVT_1"/>
    <property type="match status" value="1"/>
</dbReference>
<reference evidence="2 3" key="1">
    <citation type="submission" date="2018-09" db="EMBL/GenBank/DDBJ databases">
        <title>Genomic investigation of the strawberry pathogen Phytophthora fragariae indicates pathogenicity is determined by transcriptional variation in three key races.</title>
        <authorList>
            <person name="Adams T.M."/>
            <person name="Armitage A.D."/>
            <person name="Sobczyk M.K."/>
            <person name="Bates H.J."/>
            <person name="Dunwell J.M."/>
            <person name="Nellist C.F."/>
            <person name="Harrison R.J."/>
        </authorList>
    </citation>
    <scope>NUCLEOTIDE SEQUENCE [LARGE SCALE GENOMIC DNA]</scope>
    <source>
        <strain evidence="2 3">SCRP249</strain>
    </source>
</reference>
<comment type="caution">
    <text evidence="2">The sequence shown here is derived from an EMBL/GenBank/DDBJ whole genome shotgun (WGS) entry which is preliminary data.</text>
</comment>
<dbReference type="InterPro" id="IPR043502">
    <property type="entry name" value="DNA/RNA_pol_sf"/>
</dbReference>
<organism evidence="2 3">
    <name type="scientific">Phytophthora rubi</name>
    <dbReference type="NCBI Taxonomy" id="129364"/>
    <lineage>
        <taxon>Eukaryota</taxon>
        <taxon>Sar</taxon>
        <taxon>Stramenopiles</taxon>
        <taxon>Oomycota</taxon>
        <taxon>Peronosporomycetes</taxon>
        <taxon>Peronosporales</taxon>
        <taxon>Peronosporaceae</taxon>
        <taxon>Phytophthora</taxon>
    </lineage>
</organism>
<dbReference type="PROSITE" id="PS50878">
    <property type="entry name" value="RT_POL"/>
    <property type="match status" value="1"/>
</dbReference>
<evidence type="ECO:0000313" key="2">
    <source>
        <dbReference type="EMBL" id="KAE9018248.1"/>
    </source>
</evidence>
<dbReference type="SUPFAM" id="SSF56672">
    <property type="entry name" value="DNA/RNA polymerases"/>
    <property type="match status" value="1"/>
</dbReference>
<dbReference type="CDD" id="cd01650">
    <property type="entry name" value="RT_nLTR_like"/>
    <property type="match status" value="1"/>
</dbReference>
<name>A0A6A3LJK8_9STRA</name>
<evidence type="ECO:0000259" key="1">
    <source>
        <dbReference type="PROSITE" id="PS50878"/>
    </source>
</evidence>
<dbReference type="EMBL" id="QXFV01001006">
    <property type="protein sequence ID" value="KAE9018248.1"/>
    <property type="molecule type" value="Genomic_DNA"/>
</dbReference>
<evidence type="ECO:0000313" key="3">
    <source>
        <dbReference type="Proteomes" id="UP000429607"/>
    </source>
</evidence>
<protein>
    <recommendedName>
        <fullName evidence="1">Reverse transcriptase domain-containing protein</fullName>
    </recommendedName>
</protein>
<sequence length="545" mass="61202">MDMREYYDNTHTYHYPGSGGVEASARLDRWYVSAPLVSWVAAVEVTHHVTPADHSEVRLHLRNSSDPIRVRKPARVYPPPPLALDAVKEAMQARLERFLSEMPDGDLDADEWASAWDRMKVSMRKDTLRIIKQRRKAARASYKQRIRRLLKQEQRLRQAAAGQPPTVGSITDSLDVMTLAPGKGGTPMQRVRAAIRACTTSRAALQQRRLFQNGAHRQGKTTKAVFRRVSTKYSNNDIGRLDAAAGHTARGVHDKADTLADAWQPIFQQPATKAEDRAEALTWLGPRDQFKPALQELEEPFTEAEVAKAISECKPGKACGPDRLGNDWYRDFGEILIPILARLYNCWYVAGVFPASFLEADVFCLKKGGSSQNPLNYRPLALLDSDYKILTRMLATRTSGKLHLIIHPNQNGFVPFRTIHATIDLFTAAQAAAKTDPVMANALALLLDFSKAYDSVDRGFLYDVLEWLGFPALYVTALRGMHEGTRVRFLANGYRSRWIQVTCGIRQGCPLAPIVFILVLEALYRRIDAEPRVERIILRSQAGTL</sequence>
<dbReference type="Proteomes" id="UP000429607">
    <property type="component" value="Unassembled WGS sequence"/>
</dbReference>
<proteinExistence type="predicted"/>
<dbReference type="AlphaFoldDB" id="A0A6A3LJK8"/>
<accession>A0A6A3LJK8</accession>
<feature type="domain" description="Reverse transcriptase" evidence="1">
    <location>
        <begin position="346"/>
        <end position="545"/>
    </location>
</feature>
<dbReference type="InterPro" id="IPR000477">
    <property type="entry name" value="RT_dom"/>
</dbReference>
<gene>
    <name evidence="2" type="ORF">PR001_g14188</name>
</gene>